<keyword evidence="2" id="KW-1185">Reference proteome</keyword>
<sequence>MAVVPYARYASNAVYDAIKHLQLHAQFEDDFTLLPYAFSFPLYAEDASNTMNLAGVGREMTGALSELFLKAYSTSRSAREAFSELNECLEASDPEASLLEFLTLDTLSEAHNSLRFHAGRRLISLEKYSPSQLFFIAACYSTCRGSLARGSHNHCDTALRHLKSFSDAFLCSFETPTGPMKMCSL</sequence>
<accession>A0ACB8CNH6</accession>
<evidence type="ECO:0000313" key="1">
    <source>
        <dbReference type="EMBL" id="KAH7946389.1"/>
    </source>
</evidence>
<name>A0ACB8CNH6_DERSI</name>
<organism evidence="1 2">
    <name type="scientific">Dermacentor silvarum</name>
    <name type="common">Tick</name>
    <dbReference type="NCBI Taxonomy" id="543639"/>
    <lineage>
        <taxon>Eukaryota</taxon>
        <taxon>Metazoa</taxon>
        <taxon>Ecdysozoa</taxon>
        <taxon>Arthropoda</taxon>
        <taxon>Chelicerata</taxon>
        <taxon>Arachnida</taxon>
        <taxon>Acari</taxon>
        <taxon>Parasitiformes</taxon>
        <taxon>Ixodida</taxon>
        <taxon>Ixodoidea</taxon>
        <taxon>Ixodidae</taxon>
        <taxon>Rhipicephalinae</taxon>
        <taxon>Dermacentor</taxon>
    </lineage>
</organism>
<proteinExistence type="predicted"/>
<dbReference type="EMBL" id="CM023475">
    <property type="protein sequence ID" value="KAH7946389.1"/>
    <property type="molecule type" value="Genomic_DNA"/>
</dbReference>
<evidence type="ECO:0000313" key="2">
    <source>
        <dbReference type="Proteomes" id="UP000821865"/>
    </source>
</evidence>
<comment type="caution">
    <text evidence="1">The sequence shown here is derived from an EMBL/GenBank/DDBJ whole genome shotgun (WGS) entry which is preliminary data.</text>
</comment>
<dbReference type="Proteomes" id="UP000821865">
    <property type="component" value="Chromosome 6"/>
</dbReference>
<protein>
    <submittedName>
        <fullName evidence="1">Uncharacterized protein</fullName>
    </submittedName>
</protein>
<gene>
    <name evidence="1" type="ORF">HPB49_024164</name>
</gene>
<reference evidence="1" key="1">
    <citation type="submission" date="2020-05" db="EMBL/GenBank/DDBJ databases">
        <title>Large-scale comparative analyses of tick genomes elucidate their genetic diversity and vector capacities.</title>
        <authorList>
            <person name="Jia N."/>
            <person name="Wang J."/>
            <person name="Shi W."/>
            <person name="Du L."/>
            <person name="Sun Y."/>
            <person name="Zhan W."/>
            <person name="Jiang J."/>
            <person name="Wang Q."/>
            <person name="Zhang B."/>
            <person name="Ji P."/>
            <person name="Sakyi L.B."/>
            <person name="Cui X."/>
            <person name="Yuan T."/>
            <person name="Jiang B."/>
            <person name="Yang W."/>
            <person name="Lam T.T.-Y."/>
            <person name="Chang Q."/>
            <person name="Ding S."/>
            <person name="Wang X."/>
            <person name="Zhu J."/>
            <person name="Ruan X."/>
            <person name="Zhao L."/>
            <person name="Wei J."/>
            <person name="Que T."/>
            <person name="Du C."/>
            <person name="Cheng J."/>
            <person name="Dai P."/>
            <person name="Han X."/>
            <person name="Huang E."/>
            <person name="Gao Y."/>
            <person name="Liu J."/>
            <person name="Shao H."/>
            <person name="Ye R."/>
            <person name="Li L."/>
            <person name="Wei W."/>
            <person name="Wang X."/>
            <person name="Wang C."/>
            <person name="Yang T."/>
            <person name="Huo Q."/>
            <person name="Li W."/>
            <person name="Guo W."/>
            <person name="Chen H."/>
            <person name="Zhou L."/>
            <person name="Ni X."/>
            <person name="Tian J."/>
            <person name="Zhou Y."/>
            <person name="Sheng Y."/>
            <person name="Liu T."/>
            <person name="Pan Y."/>
            <person name="Xia L."/>
            <person name="Li J."/>
            <person name="Zhao F."/>
            <person name="Cao W."/>
        </authorList>
    </citation>
    <scope>NUCLEOTIDE SEQUENCE</scope>
    <source>
        <strain evidence="1">Dsil-2018</strain>
    </source>
</reference>